<dbReference type="OrthoDB" id="2016913at2759"/>
<dbReference type="PANTHER" id="PTHR12363:SF33">
    <property type="entry name" value="IMPORTIN-13"/>
    <property type="match status" value="1"/>
</dbReference>
<keyword evidence="4" id="KW-0653">Protein transport</keyword>
<proteinExistence type="inferred from homology"/>
<accession>I1BJV2</accession>
<gene>
    <name evidence="6" type="ORF">RO3G_01186</name>
</gene>
<comment type="similarity">
    <text evidence="2">Belongs to the importin beta family.</text>
</comment>
<dbReference type="InterPro" id="IPR057941">
    <property type="entry name" value="TPR_TNPO3_IPO13_2nd"/>
</dbReference>
<evidence type="ECO:0008006" key="8">
    <source>
        <dbReference type="Google" id="ProtNLM"/>
    </source>
</evidence>
<protein>
    <recommendedName>
        <fullName evidence="8">Exportin-1/Importin-beta-like domain-containing protein</fullName>
    </recommendedName>
</protein>
<dbReference type="InterPro" id="IPR057942">
    <property type="entry name" value="TPR_TNPO3_IPO13_3rd"/>
</dbReference>
<dbReference type="GO" id="GO:0006606">
    <property type="term" value="P:protein import into nucleus"/>
    <property type="evidence" value="ECO:0007669"/>
    <property type="project" value="TreeGrafter"/>
</dbReference>
<name>I1BJV2_RHIO9</name>
<dbReference type="eggNOG" id="KOG2022">
    <property type="taxonomic scope" value="Eukaryota"/>
</dbReference>
<dbReference type="Pfam" id="PF24138">
    <property type="entry name" value="TPR_TNPO3_IPO13_2nd"/>
    <property type="match status" value="1"/>
</dbReference>
<reference evidence="6 7" key="1">
    <citation type="journal article" date="2009" name="PLoS Genet.">
        <title>Genomic analysis of the basal lineage fungus Rhizopus oryzae reveals a whole-genome duplication.</title>
        <authorList>
            <person name="Ma L.-J."/>
            <person name="Ibrahim A.S."/>
            <person name="Skory C."/>
            <person name="Grabherr M.G."/>
            <person name="Burger G."/>
            <person name="Butler M."/>
            <person name="Elias M."/>
            <person name="Idnurm A."/>
            <person name="Lang B.F."/>
            <person name="Sone T."/>
            <person name="Abe A."/>
            <person name="Calvo S.E."/>
            <person name="Corrochano L.M."/>
            <person name="Engels R."/>
            <person name="Fu J."/>
            <person name="Hansberg W."/>
            <person name="Kim J.-M."/>
            <person name="Kodira C.D."/>
            <person name="Koehrsen M.J."/>
            <person name="Liu B."/>
            <person name="Miranda-Saavedra D."/>
            <person name="O'Leary S."/>
            <person name="Ortiz-Castellanos L."/>
            <person name="Poulter R."/>
            <person name="Rodriguez-Romero J."/>
            <person name="Ruiz-Herrera J."/>
            <person name="Shen Y.-Q."/>
            <person name="Zeng Q."/>
            <person name="Galagan J."/>
            <person name="Birren B.W."/>
            <person name="Cuomo C.A."/>
            <person name="Wickes B.L."/>
        </authorList>
    </citation>
    <scope>NUCLEOTIDE SEQUENCE [LARGE SCALE GENOMIC DNA]</scope>
    <source>
        <strain evidence="7">RA 99-880 / ATCC MYA-4621 / FGSC 9543 / NRRL 43880</strain>
    </source>
</reference>
<evidence type="ECO:0000313" key="7">
    <source>
        <dbReference type="Proteomes" id="UP000009138"/>
    </source>
</evidence>
<dbReference type="Pfam" id="PF24140">
    <property type="entry name" value="TPR_TNPO3_IPO13_3rd"/>
    <property type="match status" value="1"/>
</dbReference>
<evidence type="ECO:0000256" key="1">
    <source>
        <dbReference type="ARBA" id="ARBA00004123"/>
    </source>
</evidence>
<dbReference type="AlphaFoldDB" id="I1BJV2"/>
<dbReference type="InParanoid" id="I1BJV2"/>
<evidence type="ECO:0000256" key="3">
    <source>
        <dbReference type="ARBA" id="ARBA00022448"/>
    </source>
</evidence>
<evidence type="ECO:0000256" key="4">
    <source>
        <dbReference type="ARBA" id="ARBA00022927"/>
    </source>
</evidence>
<keyword evidence="7" id="KW-1185">Reference proteome</keyword>
<evidence type="ECO:0000313" key="6">
    <source>
        <dbReference type="EMBL" id="EIE76482.1"/>
    </source>
</evidence>
<dbReference type="RefSeq" id="XP_067511878.1">
    <property type="nucleotide sequence ID" value="XM_067655777.1"/>
</dbReference>
<sequence length="603" mass="68152">MAILEFCTLVPEEVSHANLLGGRKLQLIGELKASIPLILSSISTFIFSENLAVRLKVLKCLQSWIQYGISLEETYPLLQRTMIMLGDEEVFEASVDVLSECMQQNAWTKYHTLRNDLLLCFTSEEMKIKFDTCIADDDEETARSLAKLFTNFGETYTDYITKELVNPNVRVLLNMIMRLTGFEGYFPVDQEVSEIPLNFWYILQETLYDESVLPINTNDEWIKNCGQTAMTIYRELVLVLIKNARYPDDDIWAMWNKEYASTILNQWSSLPSASQELEAALFCLKSISEEIPHEESEHVAKFFGQEVLGRLPADCHVRLKNTVLALLGSLSEWLKLHPQYLGAVMNYIVPCLSDTRLAQSASTSFAEICDHCRESLVNELDSLMQVYPSILQKVVESVADVIQVLPPERAIAPLMSLTSDILQGIAAALHSNDAQVREKILYQIQCLSACCRGIQSPNDDYQSLNERMSIYDAFASGQLAAAYAKIGGFNEMMYAIHASSTEIARVWCADEEISKALSHFLDLGMKSTSPLLSLKFEDLALLVESAYNTAPFSCWLDTASLMMNVYGGQSMHYERLRNLLAALTRKTFELIYGAEVTLIYYQE</sequence>
<dbReference type="EMBL" id="CH476732">
    <property type="protein sequence ID" value="EIE76482.1"/>
    <property type="molecule type" value="Genomic_DNA"/>
</dbReference>
<dbReference type="STRING" id="246409.I1BJV2"/>
<dbReference type="PANTHER" id="PTHR12363">
    <property type="entry name" value="TRANSPORTIN 3 AND IMPORTIN 13"/>
    <property type="match status" value="1"/>
</dbReference>
<dbReference type="GO" id="GO:0005737">
    <property type="term" value="C:cytoplasm"/>
    <property type="evidence" value="ECO:0007669"/>
    <property type="project" value="TreeGrafter"/>
</dbReference>
<dbReference type="VEuPathDB" id="FungiDB:RO3G_01186"/>
<dbReference type="InterPro" id="IPR016024">
    <property type="entry name" value="ARM-type_fold"/>
</dbReference>
<dbReference type="Gene3D" id="1.25.10.10">
    <property type="entry name" value="Leucine-rich Repeat Variant"/>
    <property type="match status" value="1"/>
</dbReference>
<dbReference type="InterPro" id="IPR011989">
    <property type="entry name" value="ARM-like"/>
</dbReference>
<evidence type="ECO:0000256" key="5">
    <source>
        <dbReference type="ARBA" id="ARBA00023242"/>
    </source>
</evidence>
<dbReference type="InterPro" id="IPR051345">
    <property type="entry name" value="Importin_beta-like_NTR"/>
</dbReference>
<dbReference type="Proteomes" id="UP000009138">
    <property type="component" value="Unassembled WGS sequence"/>
</dbReference>
<evidence type="ECO:0000256" key="2">
    <source>
        <dbReference type="ARBA" id="ARBA00007991"/>
    </source>
</evidence>
<organism evidence="6 7">
    <name type="scientific">Rhizopus delemar (strain RA 99-880 / ATCC MYA-4621 / FGSC 9543 / NRRL 43880)</name>
    <name type="common">Mucormycosis agent</name>
    <name type="synonym">Rhizopus arrhizus var. delemar</name>
    <dbReference type="NCBI Taxonomy" id="246409"/>
    <lineage>
        <taxon>Eukaryota</taxon>
        <taxon>Fungi</taxon>
        <taxon>Fungi incertae sedis</taxon>
        <taxon>Mucoromycota</taxon>
        <taxon>Mucoromycotina</taxon>
        <taxon>Mucoromycetes</taxon>
        <taxon>Mucorales</taxon>
        <taxon>Mucorineae</taxon>
        <taxon>Rhizopodaceae</taxon>
        <taxon>Rhizopus</taxon>
    </lineage>
</organism>
<dbReference type="GeneID" id="93608158"/>
<dbReference type="SUPFAM" id="SSF48371">
    <property type="entry name" value="ARM repeat"/>
    <property type="match status" value="1"/>
</dbReference>
<dbReference type="GO" id="GO:0005634">
    <property type="term" value="C:nucleus"/>
    <property type="evidence" value="ECO:0007669"/>
    <property type="project" value="UniProtKB-SubCell"/>
</dbReference>
<comment type="subcellular location">
    <subcellularLocation>
        <location evidence="1">Nucleus</location>
    </subcellularLocation>
</comment>
<keyword evidence="3" id="KW-0813">Transport</keyword>
<dbReference type="OMA" id="YQITERT"/>
<keyword evidence="5" id="KW-0539">Nucleus</keyword>